<keyword evidence="9" id="KW-1185">Reference proteome</keyword>
<organism evidence="8 9">
    <name type="scientific">Streptomyces purpureus</name>
    <dbReference type="NCBI Taxonomy" id="1951"/>
    <lineage>
        <taxon>Bacteria</taxon>
        <taxon>Bacillati</taxon>
        <taxon>Actinomycetota</taxon>
        <taxon>Actinomycetes</taxon>
        <taxon>Kitasatosporales</taxon>
        <taxon>Streptomycetaceae</taxon>
        <taxon>Streptomyces</taxon>
    </lineage>
</organism>
<keyword evidence="6" id="KW-0411">Iron-sulfur</keyword>
<accession>A0A918LLF1</accession>
<dbReference type="PANTHER" id="PTHR43273:SF8">
    <property type="entry name" value="RADICAL SAM DOMAIN PROTEIN"/>
    <property type="match status" value="1"/>
</dbReference>
<evidence type="ECO:0000256" key="6">
    <source>
        <dbReference type="ARBA" id="ARBA00023014"/>
    </source>
</evidence>
<dbReference type="InterPro" id="IPR023867">
    <property type="entry name" value="Sulphatase_maturase_rSAM"/>
</dbReference>
<evidence type="ECO:0000313" key="9">
    <source>
        <dbReference type="Proteomes" id="UP000619486"/>
    </source>
</evidence>
<comment type="cofactor">
    <cofactor evidence="1">
        <name>[4Fe-4S] cluster</name>
        <dbReference type="ChEBI" id="CHEBI:49883"/>
    </cofactor>
</comment>
<dbReference type="PROSITE" id="PS01305">
    <property type="entry name" value="MOAA_NIFB_PQQE"/>
    <property type="match status" value="1"/>
</dbReference>
<feature type="domain" description="Radical SAM core" evidence="7">
    <location>
        <begin position="76"/>
        <end position="302"/>
    </location>
</feature>
<keyword evidence="4" id="KW-0479">Metal-binding</keyword>
<dbReference type="GO" id="GO:0016491">
    <property type="term" value="F:oxidoreductase activity"/>
    <property type="evidence" value="ECO:0007669"/>
    <property type="project" value="InterPro"/>
</dbReference>
<dbReference type="Pfam" id="PF04055">
    <property type="entry name" value="Radical_SAM"/>
    <property type="match status" value="1"/>
</dbReference>
<dbReference type="GO" id="GO:0046872">
    <property type="term" value="F:metal ion binding"/>
    <property type="evidence" value="ECO:0007669"/>
    <property type="project" value="UniProtKB-KW"/>
</dbReference>
<dbReference type="SFLD" id="SFLDG01384">
    <property type="entry name" value="thioether_bond_formation_requi"/>
    <property type="match status" value="1"/>
</dbReference>
<dbReference type="SUPFAM" id="SSF102114">
    <property type="entry name" value="Radical SAM enzymes"/>
    <property type="match status" value="1"/>
</dbReference>
<dbReference type="Gene3D" id="3.20.20.70">
    <property type="entry name" value="Aldolase class I"/>
    <property type="match status" value="1"/>
</dbReference>
<keyword evidence="5" id="KW-0408">Iron</keyword>
<evidence type="ECO:0000256" key="2">
    <source>
        <dbReference type="ARBA" id="ARBA00022485"/>
    </source>
</evidence>
<dbReference type="SFLD" id="SFLDG01067">
    <property type="entry name" value="SPASM/twitch_domain_containing"/>
    <property type="match status" value="1"/>
</dbReference>
<dbReference type="GO" id="GO:0051539">
    <property type="term" value="F:4 iron, 4 sulfur cluster binding"/>
    <property type="evidence" value="ECO:0007669"/>
    <property type="project" value="UniProtKB-KW"/>
</dbReference>
<comment type="caution">
    <text evidence="8">The sequence shown here is derived from an EMBL/GenBank/DDBJ whole genome shotgun (WGS) entry which is preliminary data.</text>
</comment>
<dbReference type="SFLD" id="SFLDS00029">
    <property type="entry name" value="Radical_SAM"/>
    <property type="match status" value="1"/>
</dbReference>
<keyword evidence="3" id="KW-0949">S-adenosyl-L-methionine</keyword>
<reference evidence="8" key="2">
    <citation type="submission" date="2020-09" db="EMBL/GenBank/DDBJ databases">
        <authorList>
            <person name="Sun Q."/>
            <person name="Ohkuma M."/>
        </authorList>
    </citation>
    <scope>NUCLEOTIDE SEQUENCE</scope>
    <source>
        <strain evidence="8">JCM 3172</strain>
    </source>
</reference>
<sequence length="444" mass="48407">MTATVTEPRVRGYHLFDGGTGPHILVSEGSLVYAIPPEVRELFEDAAAARDETAASALLARFGLDVSVGLDEAPGEVPLRSISLAIAQTCNLSCTYCYAEQGDFGGAAKLMSEQVAHAAVERLVDDAAAGEQVTIAFLGGEPLANRRVLRSATEHAAARAVERGVRVGYSITTNGTLVTPDDAEFFARHGFAVTVSLDGVGAVHDRLRPARNGRPTYDRVLRRLEPLLSERRRTMNLSARVTVTPRNLCLPETLDEFISLGFDSVGFSPMLSSPTGADEMAGTDLTAMLEQMTACAERFEERVGSGVPYPFLNAVNALREIHRGTHRPYPCGAGAGYMGASADGELFACHRFVGDDERKMGDVLTGVDPARQLKWLDDRHVHRQQPCSGCWARYLCGGGCHHEVIGRGRPACDYIRGWLHHCLCMYARLREKRPEYLDMMARGR</sequence>
<dbReference type="InterPro" id="IPR013785">
    <property type="entry name" value="Aldolase_TIM"/>
</dbReference>
<dbReference type="InterPro" id="IPR058240">
    <property type="entry name" value="rSAM_sf"/>
</dbReference>
<dbReference type="PANTHER" id="PTHR43273">
    <property type="entry name" value="ANAEROBIC SULFATASE-MATURATING ENZYME HOMOLOG ASLB-RELATED"/>
    <property type="match status" value="1"/>
</dbReference>
<evidence type="ECO:0000313" key="8">
    <source>
        <dbReference type="EMBL" id="GGT16789.1"/>
    </source>
</evidence>
<evidence type="ECO:0000256" key="4">
    <source>
        <dbReference type="ARBA" id="ARBA00022723"/>
    </source>
</evidence>
<evidence type="ECO:0000259" key="7">
    <source>
        <dbReference type="PROSITE" id="PS51918"/>
    </source>
</evidence>
<dbReference type="InterPro" id="IPR023885">
    <property type="entry name" value="4Fe4S-binding_SPASM_dom"/>
</dbReference>
<keyword evidence="2" id="KW-0004">4Fe-4S</keyword>
<evidence type="ECO:0000256" key="5">
    <source>
        <dbReference type="ARBA" id="ARBA00023004"/>
    </source>
</evidence>
<name>A0A918LLF1_9ACTN</name>
<dbReference type="NCBIfam" id="TIGR04085">
    <property type="entry name" value="rSAM_more_4Fe4S"/>
    <property type="match status" value="1"/>
</dbReference>
<evidence type="ECO:0000256" key="3">
    <source>
        <dbReference type="ARBA" id="ARBA00022691"/>
    </source>
</evidence>
<dbReference type="CDD" id="cd01335">
    <property type="entry name" value="Radical_SAM"/>
    <property type="match status" value="1"/>
</dbReference>
<dbReference type="InterPro" id="IPR000385">
    <property type="entry name" value="MoaA_NifB_PqqE_Fe-S-bd_CS"/>
</dbReference>
<dbReference type="AlphaFoldDB" id="A0A918LLF1"/>
<dbReference type="Proteomes" id="UP000619486">
    <property type="component" value="Unassembled WGS sequence"/>
</dbReference>
<dbReference type="SFLD" id="SFLDG01386">
    <property type="entry name" value="main_SPASM_domain-containing"/>
    <property type="match status" value="1"/>
</dbReference>
<reference evidence="8" key="1">
    <citation type="journal article" date="2014" name="Int. J. Syst. Evol. Microbiol.">
        <title>Complete genome sequence of Corynebacterium casei LMG S-19264T (=DSM 44701T), isolated from a smear-ripened cheese.</title>
        <authorList>
            <consortium name="US DOE Joint Genome Institute (JGI-PGF)"/>
            <person name="Walter F."/>
            <person name="Albersmeier A."/>
            <person name="Kalinowski J."/>
            <person name="Ruckert C."/>
        </authorList>
    </citation>
    <scope>NUCLEOTIDE SEQUENCE</scope>
    <source>
        <strain evidence="8">JCM 3172</strain>
    </source>
</reference>
<dbReference type="PROSITE" id="PS51918">
    <property type="entry name" value="RADICAL_SAM"/>
    <property type="match status" value="1"/>
</dbReference>
<dbReference type="InterPro" id="IPR007197">
    <property type="entry name" value="rSAM"/>
</dbReference>
<dbReference type="EMBL" id="BMQQ01000001">
    <property type="protein sequence ID" value="GGT16789.1"/>
    <property type="molecule type" value="Genomic_DNA"/>
</dbReference>
<protein>
    <recommendedName>
        <fullName evidence="7">Radical SAM core domain-containing protein</fullName>
    </recommendedName>
</protein>
<gene>
    <name evidence="8" type="ORF">GCM10014713_07120</name>
</gene>
<proteinExistence type="predicted"/>
<evidence type="ECO:0000256" key="1">
    <source>
        <dbReference type="ARBA" id="ARBA00001966"/>
    </source>
</evidence>